<name>A0A0C1NJA7_9CYAN</name>
<proteinExistence type="predicted"/>
<evidence type="ECO:0000256" key="1">
    <source>
        <dbReference type="SAM" id="MobiDB-lite"/>
    </source>
</evidence>
<organism evidence="2">
    <name type="scientific">Tolypothrix bouteillei VB521301</name>
    <dbReference type="NCBI Taxonomy" id="1479485"/>
    <lineage>
        <taxon>Bacteria</taxon>
        <taxon>Bacillati</taxon>
        <taxon>Cyanobacteriota</taxon>
        <taxon>Cyanophyceae</taxon>
        <taxon>Nostocales</taxon>
        <taxon>Tolypothrichaceae</taxon>
        <taxon>Tolypothrix</taxon>
    </lineage>
</organism>
<feature type="compositionally biased region" description="Basic and acidic residues" evidence="1">
    <location>
        <begin position="17"/>
        <end position="35"/>
    </location>
</feature>
<feature type="non-terminal residue" evidence="2">
    <location>
        <position position="1"/>
    </location>
</feature>
<reference evidence="2" key="1">
    <citation type="journal article" date="2015" name="Genome Announc.">
        <title>Draft Genome Sequence of Tolypothrix boutellei Strain VB521301.</title>
        <authorList>
            <person name="Chandrababunaidu M.M."/>
            <person name="Singh D."/>
            <person name="Sen D."/>
            <person name="Bhan S."/>
            <person name="Das S."/>
            <person name="Gupta A."/>
            <person name="Adhikary S.P."/>
            <person name="Tripathy S."/>
        </authorList>
    </citation>
    <scope>NUCLEOTIDE SEQUENCE</scope>
    <source>
        <strain evidence="2">VB521301</strain>
    </source>
</reference>
<evidence type="ECO:0000313" key="2">
    <source>
        <dbReference type="EMBL" id="KIE12906.1"/>
    </source>
</evidence>
<dbReference type="EMBL" id="JHEG02000019">
    <property type="protein sequence ID" value="KIE12906.1"/>
    <property type="molecule type" value="Genomic_DNA"/>
</dbReference>
<feature type="compositionally biased region" description="Gly residues" evidence="1">
    <location>
        <begin position="1"/>
        <end position="16"/>
    </location>
</feature>
<comment type="caution">
    <text evidence="2">The sequence shown here is derived from an EMBL/GenBank/DDBJ whole genome shotgun (WGS) entry which is preliminary data.</text>
</comment>
<feature type="compositionally biased region" description="Basic and acidic residues" evidence="1">
    <location>
        <begin position="47"/>
        <end position="73"/>
    </location>
</feature>
<gene>
    <name evidence="2" type="ORF">DA73_0205395</name>
</gene>
<protein>
    <submittedName>
        <fullName evidence="2">Uncharacterized protein</fullName>
    </submittedName>
</protein>
<accession>A0A0C1NJA7</accession>
<sequence length="73" mass="7426">AGRRAGGGGCGRGSGGRGDHPADRAGERVGRDLDAPRQPAPLAVERAGARDLDNVLDLRRARGGGDKGQDNNP</sequence>
<feature type="region of interest" description="Disordered" evidence="1">
    <location>
        <begin position="1"/>
        <end position="73"/>
    </location>
</feature>
<dbReference type="AlphaFoldDB" id="A0A0C1NJA7"/>